<dbReference type="AlphaFoldDB" id="W0AJ22"/>
<dbReference type="InterPro" id="IPR036196">
    <property type="entry name" value="Ptyr_pPase_sf"/>
</dbReference>
<name>W0AJ22_9SPHN</name>
<protein>
    <recommendedName>
        <fullName evidence="1">Phosphotyrosine protein phosphatase I domain-containing protein</fullName>
    </recommendedName>
</protein>
<dbReference type="PATRIC" id="fig|1123269.5.peg.4830"/>
<dbReference type="STRING" id="1123269.NX02_24650"/>
<dbReference type="RefSeq" id="WP_025294645.1">
    <property type="nucleotide sequence ID" value="NZ_CP006644.1"/>
</dbReference>
<reference evidence="2 3" key="1">
    <citation type="submission" date="2013-07" db="EMBL/GenBank/DDBJ databases">
        <title>Completed genome of Sphingomonas sanxanigenens NX02.</title>
        <authorList>
            <person name="Ma T."/>
            <person name="Huang H."/>
            <person name="Wu M."/>
            <person name="Li X."/>
            <person name="Li G."/>
        </authorList>
    </citation>
    <scope>NUCLEOTIDE SEQUENCE [LARGE SCALE GENOMIC DNA]</scope>
    <source>
        <strain evidence="2 3">NX02</strain>
    </source>
</reference>
<feature type="domain" description="Phosphotyrosine protein phosphatase I" evidence="1">
    <location>
        <begin position="34"/>
        <end position="136"/>
    </location>
</feature>
<dbReference type="Proteomes" id="UP000018851">
    <property type="component" value="Chromosome"/>
</dbReference>
<dbReference type="InterPro" id="IPR023485">
    <property type="entry name" value="Ptyr_pPase"/>
</dbReference>
<keyword evidence="3" id="KW-1185">Reference proteome</keyword>
<gene>
    <name evidence="2" type="ORF">NX02_24650</name>
</gene>
<organism evidence="2 3">
    <name type="scientific">Sphingomonas sanxanigenens DSM 19645 = NX02</name>
    <dbReference type="NCBI Taxonomy" id="1123269"/>
    <lineage>
        <taxon>Bacteria</taxon>
        <taxon>Pseudomonadati</taxon>
        <taxon>Pseudomonadota</taxon>
        <taxon>Alphaproteobacteria</taxon>
        <taxon>Sphingomonadales</taxon>
        <taxon>Sphingomonadaceae</taxon>
        <taxon>Sphingomonas</taxon>
    </lineage>
</organism>
<dbReference type="Gene3D" id="3.40.50.2300">
    <property type="match status" value="1"/>
</dbReference>
<evidence type="ECO:0000313" key="2">
    <source>
        <dbReference type="EMBL" id="AHE56537.1"/>
    </source>
</evidence>
<proteinExistence type="predicted"/>
<evidence type="ECO:0000313" key="3">
    <source>
        <dbReference type="Proteomes" id="UP000018851"/>
    </source>
</evidence>
<sequence>MTSFGEDLIAAMKEALADAEGRSVMNDASTPPPKRLLFVCSQNRLRSPTAEALCQGIAGIEATSAGTNNDAEQPLTGDLIEWADIVIAMERAHRNRINAKFRSQMKGKPLFVLGIPDDYDYMQPELVELLKVRLKRWIG</sequence>
<evidence type="ECO:0000259" key="1">
    <source>
        <dbReference type="SMART" id="SM00226"/>
    </source>
</evidence>
<dbReference type="EMBL" id="CP006644">
    <property type="protein sequence ID" value="AHE56537.1"/>
    <property type="molecule type" value="Genomic_DNA"/>
</dbReference>
<accession>W0AJ22</accession>
<dbReference type="HOGENOM" id="CLU_144002_0_0_5"/>
<dbReference type="KEGG" id="ssan:NX02_24650"/>
<dbReference type="SUPFAM" id="SSF52788">
    <property type="entry name" value="Phosphotyrosine protein phosphatases I"/>
    <property type="match status" value="1"/>
</dbReference>
<dbReference type="eggNOG" id="COG4551">
    <property type="taxonomic scope" value="Bacteria"/>
</dbReference>
<dbReference type="SMART" id="SM00226">
    <property type="entry name" value="LMWPc"/>
    <property type="match status" value="1"/>
</dbReference>